<protein>
    <submittedName>
        <fullName evidence="2">Uncharacterized protein</fullName>
    </submittedName>
</protein>
<keyword evidence="3" id="KW-1185">Reference proteome</keyword>
<dbReference type="EMBL" id="CAUJNA010000363">
    <property type="protein sequence ID" value="CAJ1376123.1"/>
    <property type="molecule type" value="Genomic_DNA"/>
</dbReference>
<name>A0AA36MQB3_9DINO</name>
<keyword evidence="1" id="KW-1133">Transmembrane helix</keyword>
<proteinExistence type="predicted"/>
<comment type="caution">
    <text evidence="2">The sequence shown here is derived from an EMBL/GenBank/DDBJ whole genome shotgun (WGS) entry which is preliminary data.</text>
</comment>
<accession>A0AA36MQB3</accession>
<sequence>MVFKLLRGWGIMRARLQEQIENFTFAQARCSVENDRVEILSAVHHLAEESQMVEPGASVEEACAVLESRAKVLVPGCMLGALSTAGMPFKNAVMISLPRLMGILDDQSSLCREIWLTSPDPVPAILQMVLLTIALGFIALSTLTVTLFITRQKRQHCIMEVAITFCCTGAAIAGSVLSRGPLATLETPGLLNSAILVGISAIQGLLLWFCYGAGLPCRG</sequence>
<evidence type="ECO:0000313" key="3">
    <source>
        <dbReference type="Proteomes" id="UP001178507"/>
    </source>
</evidence>
<keyword evidence="1" id="KW-0812">Transmembrane</keyword>
<gene>
    <name evidence="2" type="ORF">EVOR1521_LOCUS5255</name>
</gene>
<dbReference type="AlphaFoldDB" id="A0AA36MQB3"/>
<reference evidence="2" key="1">
    <citation type="submission" date="2023-08" db="EMBL/GenBank/DDBJ databases">
        <authorList>
            <person name="Chen Y."/>
            <person name="Shah S."/>
            <person name="Dougan E. K."/>
            <person name="Thang M."/>
            <person name="Chan C."/>
        </authorList>
    </citation>
    <scope>NUCLEOTIDE SEQUENCE</scope>
</reference>
<evidence type="ECO:0000313" key="2">
    <source>
        <dbReference type="EMBL" id="CAJ1376123.1"/>
    </source>
</evidence>
<evidence type="ECO:0000256" key="1">
    <source>
        <dbReference type="SAM" id="Phobius"/>
    </source>
</evidence>
<feature type="transmembrane region" description="Helical" evidence="1">
    <location>
        <begin position="161"/>
        <end position="178"/>
    </location>
</feature>
<keyword evidence="1" id="KW-0472">Membrane</keyword>
<feature type="transmembrane region" description="Helical" evidence="1">
    <location>
        <begin position="190"/>
        <end position="211"/>
    </location>
</feature>
<feature type="transmembrane region" description="Helical" evidence="1">
    <location>
        <begin position="125"/>
        <end position="149"/>
    </location>
</feature>
<dbReference type="Proteomes" id="UP001178507">
    <property type="component" value="Unassembled WGS sequence"/>
</dbReference>
<organism evidence="2 3">
    <name type="scientific">Effrenium voratum</name>
    <dbReference type="NCBI Taxonomy" id="2562239"/>
    <lineage>
        <taxon>Eukaryota</taxon>
        <taxon>Sar</taxon>
        <taxon>Alveolata</taxon>
        <taxon>Dinophyceae</taxon>
        <taxon>Suessiales</taxon>
        <taxon>Symbiodiniaceae</taxon>
        <taxon>Effrenium</taxon>
    </lineage>
</organism>